<evidence type="ECO:0000313" key="2">
    <source>
        <dbReference type="EMBL" id="EOR95837.1"/>
    </source>
</evidence>
<feature type="domain" description="Metallo-beta-lactamase" evidence="1">
    <location>
        <begin position="13"/>
        <end position="203"/>
    </location>
</feature>
<dbReference type="SMART" id="SM00849">
    <property type="entry name" value="Lactamase_B"/>
    <property type="match status" value="1"/>
</dbReference>
<keyword evidence="2" id="KW-0378">Hydrolase</keyword>
<organism evidence="2 3">
    <name type="scientific">Arcticibacter svalbardensis MN12-7</name>
    <dbReference type="NCBI Taxonomy" id="1150600"/>
    <lineage>
        <taxon>Bacteria</taxon>
        <taxon>Pseudomonadati</taxon>
        <taxon>Bacteroidota</taxon>
        <taxon>Sphingobacteriia</taxon>
        <taxon>Sphingobacteriales</taxon>
        <taxon>Sphingobacteriaceae</taxon>
        <taxon>Arcticibacter</taxon>
    </lineage>
</organism>
<evidence type="ECO:0000259" key="1">
    <source>
        <dbReference type="SMART" id="SM00849"/>
    </source>
</evidence>
<dbReference type="OrthoDB" id="9781189at2"/>
<dbReference type="PANTHER" id="PTHR47619:SF1">
    <property type="entry name" value="EXODEOXYRIBONUCLEASE WALJ"/>
    <property type="match status" value="1"/>
</dbReference>
<keyword evidence="3" id="KW-1185">Reference proteome</keyword>
<dbReference type="Pfam" id="PF12706">
    <property type="entry name" value="Lactamase_B_2"/>
    <property type="match status" value="1"/>
</dbReference>
<dbReference type="Proteomes" id="UP000014174">
    <property type="component" value="Unassembled WGS sequence"/>
</dbReference>
<reference evidence="2 3" key="1">
    <citation type="journal article" date="2013" name="Genome Announc.">
        <title>Draft Genome Sequence of Arcticibacter svalbardensis Strain MN12-7T, a Member of the Family Sphingobacteriaceae Isolated from an Arctic Soil Sample.</title>
        <authorList>
            <person name="Shivaji S."/>
            <person name="Ara S."/>
            <person name="Prasad S."/>
            <person name="Manasa B.P."/>
            <person name="Begum Z."/>
            <person name="Singh A."/>
            <person name="Kumar Pinnaka A."/>
        </authorList>
    </citation>
    <scope>NUCLEOTIDE SEQUENCE [LARGE SCALE GENOMIC DNA]</scope>
    <source>
        <strain evidence="2 3">MN12-7</strain>
    </source>
</reference>
<evidence type="ECO:0000313" key="3">
    <source>
        <dbReference type="Proteomes" id="UP000014174"/>
    </source>
</evidence>
<gene>
    <name evidence="2" type="ORF">ADIARSV_0974</name>
</gene>
<accession>R9GVG3</accession>
<dbReference type="AlphaFoldDB" id="R9GVG3"/>
<dbReference type="InterPro" id="IPR001279">
    <property type="entry name" value="Metallo-B-lactamas"/>
</dbReference>
<dbReference type="PATRIC" id="fig|1150600.3.peg.957"/>
<dbReference type="InterPro" id="IPR036866">
    <property type="entry name" value="RibonucZ/Hydroxyglut_hydro"/>
</dbReference>
<dbReference type="SUPFAM" id="SSF56281">
    <property type="entry name" value="Metallo-hydrolase/oxidoreductase"/>
    <property type="match status" value="1"/>
</dbReference>
<dbReference type="eggNOG" id="COG1235">
    <property type="taxonomic scope" value="Bacteria"/>
</dbReference>
<dbReference type="InterPro" id="IPR052533">
    <property type="entry name" value="WalJ/YycJ-like"/>
</dbReference>
<dbReference type="STRING" id="1150600.ADIARSV_0974"/>
<dbReference type="PANTHER" id="PTHR47619">
    <property type="entry name" value="METALLO-HYDROLASE YYCJ-RELATED"/>
    <property type="match status" value="1"/>
</dbReference>
<protein>
    <submittedName>
        <fullName evidence="2">Metal-dependent hydrolase of the beta-lactamase superfamily I</fullName>
    </submittedName>
</protein>
<dbReference type="RefSeq" id="WP_016194219.1">
    <property type="nucleotide sequence ID" value="NZ_AQPN01000041.1"/>
</dbReference>
<proteinExistence type="predicted"/>
<dbReference type="EMBL" id="AQPN01000041">
    <property type="protein sequence ID" value="EOR95837.1"/>
    <property type="molecule type" value="Genomic_DNA"/>
</dbReference>
<dbReference type="GO" id="GO:0016787">
    <property type="term" value="F:hydrolase activity"/>
    <property type="evidence" value="ECO:0007669"/>
    <property type="project" value="UniProtKB-KW"/>
</dbReference>
<sequence>MSVSIASINSGSNGNCYYVGNQEGAVLIDAGISCKEIELRMNRLGLAMKSVKAIFVSHEHSDHIRGIDVLSRKYQIPVYLNQTMIHNGCVCVEKELVEIYEAHVPVTIGDLRITAFPKFHDACDPHSFIIQSENVTIGVLTDIGKACEQVIKYFKLCDAVFLEANYDEEMLQKGSYPYYLKNRIRSDKGHLSNTEALNLFINHKSALLSHLLLSHLSKDNNSPDLVSRLFNVHAQHTKVVVASRSVESEIYQISRSISPLLTEIVVKDKLTQYSLF</sequence>
<comment type="caution">
    <text evidence="2">The sequence shown here is derived from an EMBL/GenBank/DDBJ whole genome shotgun (WGS) entry which is preliminary data.</text>
</comment>
<name>R9GVG3_9SPHI</name>
<dbReference type="Gene3D" id="3.60.15.10">
    <property type="entry name" value="Ribonuclease Z/Hydroxyacylglutathione hydrolase-like"/>
    <property type="match status" value="1"/>
</dbReference>